<evidence type="ECO:0000256" key="7">
    <source>
        <dbReference type="ARBA" id="ARBA00023136"/>
    </source>
</evidence>
<keyword evidence="3 8" id="KW-0812">Transmembrane</keyword>
<evidence type="ECO:0000313" key="10">
    <source>
        <dbReference type="Proteomes" id="UP000502899"/>
    </source>
</evidence>
<dbReference type="PANTHER" id="PTHR30335:SF0">
    <property type="entry name" value="ION-TRANSLOCATING OXIDOREDUCTASE COMPLEX SUBUNIT A"/>
    <property type="match status" value="1"/>
</dbReference>
<comment type="subunit">
    <text evidence="8">The complex is composed of six subunits: RnfA, RnfB, RnfC, RnfD, RnfE and RnfG.</text>
</comment>
<reference evidence="9 10" key="1">
    <citation type="submission" date="2020-05" db="EMBL/GenBank/DDBJ databases">
        <title>FDA dAtabase for Regulatory Grade micrObial Sequences (FDA-ARGOS): Supporting development and validation of Infectious Disease Dx tests.</title>
        <authorList>
            <person name="Pederson C."/>
            <person name="Tallon L."/>
            <person name="Sadzewicz L."/>
            <person name="Zhao X."/>
            <person name="Vavikolanu K."/>
            <person name="Mehta A."/>
            <person name="Aluvathingal J."/>
            <person name="Nadendla S."/>
            <person name="Myers T."/>
            <person name="Yan Y."/>
            <person name="Sichtig H."/>
        </authorList>
    </citation>
    <scope>NUCLEOTIDE SEQUENCE [LARGE SCALE GENOMIC DNA]</scope>
    <source>
        <strain evidence="9 10">FDAARGOS_764</strain>
    </source>
</reference>
<evidence type="ECO:0000256" key="8">
    <source>
        <dbReference type="HAMAP-Rule" id="MF_00459"/>
    </source>
</evidence>
<dbReference type="EC" id="7.-.-.-" evidence="8"/>
<dbReference type="GO" id="GO:0022900">
    <property type="term" value="P:electron transport chain"/>
    <property type="evidence" value="ECO:0007669"/>
    <property type="project" value="UniProtKB-UniRule"/>
</dbReference>
<dbReference type="NCBIfam" id="TIGR01943">
    <property type="entry name" value="rnfA"/>
    <property type="match status" value="1"/>
</dbReference>
<keyword evidence="4 8" id="KW-1278">Translocase</keyword>
<evidence type="ECO:0000256" key="5">
    <source>
        <dbReference type="ARBA" id="ARBA00022982"/>
    </source>
</evidence>
<dbReference type="InterPro" id="IPR050133">
    <property type="entry name" value="NqrDE/RnfAE_oxidrdctase"/>
</dbReference>
<evidence type="ECO:0000256" key="6">
    <source>
        <dbReference type="ARBA" id="ARBA00022989"/>
    </source>
</evidence>
<dbReference type="GO" id="GO:0005886">
    <property type="term" value="C:plasma membrane"/>
    <property type="evidence" value="ECO:0007669"/>
    <property type="project" value="UniProtKB-SubCell"/>
</dbReference>
<gene>
    <name evidence="8" type="primary">rnfA</name>
    <name evidence="9" type="ORF">FOC70_03565</name>
</gene>
<protein>
    <recommendedName>
        <fullName evidence="8">Ion-translocating oxidoreductase complex subunit A</fullName>
        <ecNumber evidence="8">7.-.-.-</ecNumber>
    </recommendedName>
    <alternativeName>
        <fullName evidence="8">Rnf electron transport complex subunit A</fullName>
    </alternativeName>
</protein>
<dbReference type="Proteomes" id="UP000502899">
    <property type="component" value="Chromosome"/>
</dbReference>
<keyword evidence="5 8" id="KW-0249">Electron transport</keyword>
<dbReference type="AlphaFoldDB" id="A0A133N324"/>
<dbReference type="RefSeq" id="WP_002838851.1">
    <property type="nucleotide sequence ID" value="NZ_CAMYDD010000034.1"/>
</dbReference>
<accession>A0A133N324</accession>
<keyword evidence="2 8" id="KW-0813">Transport</keyword>
<comment type="subcellular location">
    <subcellularLocation>
        <location evidence="8">Cell membrane</location>
        <topology evidence="8">Multi-pass membrane protein</topology>
    </subcellularLocation>
    <subcellularLocation>
        <location evidence="1">Endomembrane system</location>
        <topology evidence="1">Multi-pass membrane protein</topology>
    </subcellularLocation>
</comment>
<feature type="transmembrane region" description="Helical" evidence="8">
    <location>
        <begin position="72"/>
        <end position="93"/>
    </location>
</feature>
<comment type="function">
    <text evidence="8">Part of a membrane-bound complex that couples electron transfer with translocation of ions across the membrane.</text>
</comment>
<comment type="similarity">
    <text evidence="8">Belongs to the NqrDE/RnfAE family.</text>
</comment>
<feature type="transmembrane region" description="Helical" evidence="8">
    <location>
        <begin position="135"/>
        <end position="154"/>
    </location>
</feature>
<dbReference type="HAMAP" id="MF_00459">
    <property type="entry name" value="RsxA_RnfA"/>
    <property type="match status" value="1"/>
</dbReference>
<evidence type="ECO:0000256" key="4">
    <source>
        <dbReference type="ARBA" id="ARBA00022967"/>
    </source>
</evidence>
<sequence length="193" mass="21007">MLASIFKIIVLYLLVNNYVFGQFLGLCPLIGVSSKTETAIGMGMAVFFVITIASVVTYVLQIQILERFHIEYLQTIVFILVIATLVQFVEMALKKMSPNLYSALGVFLPLITTNCIVLGVALANVKEKYNLIETLASAIGASLGFILAITLLAAIRERIAMNKNIPESFKGVPIAFITIGLMAMTFFGFGGLV</sequence>
<dbReference type="GO" id="GO:0012505">
    <property type="term" value="C:endomembrane system"/>
    <property type="evidence" value="ECO:0007669"/>
    <property type="project" value="UniProtKB-SubCell"/>
</dbReference>
<proteinExistence type="inferred from homology"/>
<keyword evidence="8" id="KW-1003">Cell membrane</keyword>
<evidence type="ECO:0000256" key="3">
    <source>
        <dbReference type="ARBA" id="ARBA00022692"/>
    </source>
</evidence>
<dbReference type="Pfam" id="PF02508">
    <property type="entry name" value="Rnf-Nqr"/>
    <property type="match status" value="1"/>
</dbReference>
<dbReference type="InterPro" id="IPR011293">
    <property type="entry name" value="Ion_transpt_RnfA/RsxA"/>
</dbReference>
<dbReference type="PIRSF" id="PIRSF006102">
    <property type="entry name" value="NQR_DE"/>
    <property type="match status" value="1"/>
</dbReference>
<feature type="transmembrane region" description="Helical" evidence="8">
    <location>
        <begin position="100"/>
        <end position="123"/>
    </location>
</feature>
<evidence type="ECO:0000256" key="1">
    <source>
        <dbReference type="ARBA" id="ARBA00004127"/>
    </source>
</evidence>
<dbReference type="PANTHER" id="PTHR30335">
    <property type="entry name" value="INTEGRAL MEMBRANE PROTEIN OF SOXR-REDUCING COMPLEX"/>
    <property type="match status" value="1"/>
</dbReference>
<evidence type="ECO:0000313" key="9">
    <source>
        <dbReference type="EMBL" id="QKH79483.1"/>
    </source>
</evidence>
<name>A0A133N324_FINMA</name>
<organism evidence="9 10">
    <name type="scientific">Finegoldia magna</name>
    <name type="common">Peptostreptococcus magnus</name>
    <dbReference type="NCBI Taxonomy" id="1260"/>
    <lineage>
        <taxon>Bacteria</taxon>
        <taxon>Bacillati</taxon>
        <taxon>Bacillota</taxon>
        <taxon>Tissierellia</taxon>
        <taxon>Tissierellales</taxon>
        <taxon>Peptoniphilaceae</taxon>
        <taxon>Finegoldia</taxon>
    </lineage>
</organism>
<evidence type="ECO:0000256" key="2">
    <source>
        <dbReference type="ARBA" id="ARBA00022448"/>
    </source>
</evidence>
<feature type="transmembrane region" description="Helical" evidence="8">
    <location>
        <begin position="174"/>
        <end position="192"/>
    </location>
</feature>
<dbReference type="EMBL" id="CP054000">
    <property type="protein sequence ID" value="QKH79483.1"/>
    <property type="molecule type" value="Genomic_DNA"/>
</dbReference>
<keyword evidence="6 8" id="KW-1133">Transmembrane helix</keyword>
<feature type="transmembrane region" description="Helical" evidence="8">
    <location>
        <begin position="39"/>
        <end position="60"/>
    </location>
</feature>
<feature type="transmembrane region" description="Helical" evidence="8">
    <location>
        <begin position="6"/>
        <end position="27"/>
    </location>
</feature>
<keyword evidence="7 8" id="KW-0472">Membrane</keyword>
<dbReference type="InterPro" id="IPR003667">
    <property type="entry name" value="NqrDE/RnfAE"/>
</dbReference>